<dbReference type="PANTHER" id="PTHR37540">
    <property type="entry name" value="TRANSCRIPTION FACTOR (ACR-2), PUTATIVE-RELATED-RELATED"/>
    <property type="match status" value="1"/>
</dbReference>
<dbReference type="InterPro" id="IPR021858">
    <property type="entry name" value="Fun_TF"/>
</dbReference>
<protein>
    <submittedName>
        <fullName evidence="3">Uncharacterized protein</fullName>
    </submittedName>
</protein>
<feature type="region of interest" description="Disordered" evidence="2">
    <location>
        <begin position="311"/>
        <end position="334"/>
    </location>
</feature>
<feature type="region of interest" description="Disordered" evidence="2">
    <location>
        <begin position="1"/>
        <end position="120"/>
    </location>
</feature>
<keyword evidence="4" id="KW-1185">Reference proteome</keyword>
<keyword evidence="1" id="KW-0539">Nucleus</keyword>
<name>A0A194V1J3_CYTMA</name>
<dbReference type="Proteomes" id="UP000078576">
    <property type="component" value="Unassembled WGS sequence"/>
</dbReference>
<dbReference type="AlphaFoldDB" id="A0A194V1J3"/>
<dbReference type="STRING" id="694573.A0A194V1J3"/>
<evidence type="ECO:0000256" key="2">
    <source>
        <dbReference type="SAM" id="MobiDB-lite"/>
    </source>
</evidence>
<feature type="compositionally biased region" description="Basic and acidic residues" evidence="2">
    <location>
        <begin position="31"/>
        <end position="40"/>
    </location>
</feature>
<evidence type="ECO:0000313" key="3">
    <source>
        <dbReference type="EMBL" id="KUI57797.1"/>
    </source>
</evidence>
<dbReference type="PANTHER" id="PTHR37540:SF5">
    <property type="entry name" value="TRANSCRIPTION FACTOR DOMAIN-CONTAINING PROTEIN"/>
    <property type="match status" value="1"/>
</dbReference>
<reference evidence="4" key="1">
    <citation type="submission" date="2014-12" db="EMBL/GenBank/DDBJ databases">
        <title>Genome Sequence of Valsa Canker Pathogens Uncovers a Specific Adaption of Colonization on Woody Bark.</title>
        <authorList>
            <person name="Yin Z."/>
            <person name="Liu H."/>
            <person name="Gao X."/>
            <person name="Li Z."/>
            <person name="Song N."/>
            <person name="Ke X."/>
            <person name="Dai Q."/>
            <person name="Wu Y."/>
            <person name="Sun Y."/>
            <person name="Xu J.-R."/>
            <person name="Kang Z.K."/>
            <person name="Wang L."/>
            <person name="Huang L."/>
        </authorList>
    </citation>
    <scope>NUCLEOTIDE SEQUENCE [LARGE SCALE GENOMIC DNA]</scope>
    <source>
        <strain evidence="4">SXYL134</strain>
    </source>
</reference>
<feature type="compositionally biased region" description="Low complexity" evidence="2">
    <location>
        <begin position="91"/>
        <end position="118"/>
    </location>
</feature>
<sequence length="334" mass="36956">MPSSTTATQDDAEKPVVPPTELKFFLFSDPTEAKSRDNKRLVRSHVARTSHARSRHARARQRDLGHKHKWGEDQLADDEELITSPVGEQPSSSTSSTSLASSSTAPQKSPSNLSSNPPTLIDSGTKERFQAFVQHLSPWEQFLFDHYVTVLIPSRHNPCDHSSHPIDVSCYHHGMVVNWISFCLSDVGLLQGLFLASCRNLAKIHRNSNNPAEADIYEQRALHYRGECLRSMRDSMPGYGNAVTDYTVGKALLLAFNEYLAGNLDESERHMAACEDLVELKGGHHALGLNGFLSQLIIWFKQELLSVEGQGDAEDGNTTVKGKLVSDLPDTASH</sequence>
<dbReference type="Pfam" id="PF11951">
    <property type="entry name" value="Fungal_trans_2"/>
    <property type="match status" value="1"/>
</dbReference>
<organism evidence="3 4">
    <name type="scientific">Cytospora mali</name>
    <name type="common">Apple Valsa canker fungus</name>
    <name type="synonym">Valsa mali</name>
    <dbReference type="NCBI Taxonomy" id="578113"/>
    <lineage>
        <taxon>Eukaryota</taxon>
        <taxon>Fungi</taxon>
        <taxon>Dikarya</taxon>
        <taxon>Ascomycota</taxon>
        <taxon>Pezizomycotina</taxon>
        <taxon>Sordariomycetes</taxon>
        <taxon>Sordariomycetidae</taxon>
        <taxon>Diaporthales</taxon>
        <taxon>Cytosporaceae</taxon>
        <taxon>Cytospora</taxon>
    </lineage>
</organism>
<feature type="compositionally biased region" description="Basic residues" evidence="2">
    <location>
        <begin position="41"/>
        <end position="69"/>
    </location>
</feature>
<evidence type="ECO:0000313" key="4">
    <source>
        <dbReference type="Proteomes" id="UP000078576"/>
    </source>
</evidence>
<gene>
    <name evidence="3" type="ORF">VP1G_05078</name>
</gene>
<accession>A0A194V1J3</accession>
<dbReference type="OrthoDB" id="5620at2759"/>
<evidence type="ECO:0000256" key="1">
    <source>
        <dbReference type="ARBA" id="ARBA00023242"/>
    </source>
</evidence>
<proteinExistence type="predicted"/>
<dbReference type="EMBL" id="KN714704">
    <property type="protein sequence ID" value="KUI57797.1"/>
    <property type="molecule type" value="Genomic_DNA"/>
</dbReference>